<name>A0ABQ6F1S9_9VIBR</name>
<dbReference type="RefSeq" id="WP_284193050.1">
    <property type="nucleotide sequence ID" value="NZ_BSPW01000067.1"/>
</dbReference>
<organism evidence="1 2">
    <name type="scientific">Vibrio zhanjiangensis</name>
    <dbReference type="NCBI Taxonomy" id="1046128"/>
    <lineage>
        <taxon>Bacteria</taxon>
        <taxon>Pseudomonadati</taxon>
        <taxon>Pseudomonadota</taxon>
        <taxon>Gammaproteobacteria</taxon>
        <taxon>Vibrionales</taxon>
        <taxon>Vibrionaceae</taxon>
        <taxon>Vibrio</taxon>
    </lineage>
</organism>
<evidence type="ECO:0000313" key="1">
    <source>
        <dbReference type="EMBL" id="GLT19187.1"/>
    </source>
</evidence>
<dbReference type="Pfam" id="PF14891">
    <property type="entry name" value="Peptidase_M91"/>
    <property type="match status" value="1"/>
</dbReference>
<dbReference type="InterPro" id="IPR028208">
    <property type="entry name" value="Effector_pro_NleD-like"/>
</dbReference>
<sequence>MRGSLVFLLFFYSLFTSGALYYGPPDGKKIIDVGDARGYLFKIEKGIYVQSTSHEYISSINNLVEQIKSTPSGRALLNQVSHYQPLSLPNQTRALPYPKSLADESVLKKIHVVISEATADKNFVTEPLIADVSHIGHQSNGLGVPARIYFDPSSEALIPGTTESIKPAVALGHELVHARDYLSGGLPTGTRTVSHIAPVDGVDEQGLAFRKGERVEFQLARKEFEATGVAYRNKDHTADIKTPTVTRQRSIERRESYGELWYQAKKQGSVSRSEYKEVKTNLALLKKEKPVTEYHLAKELGAPSRDMYWPGHMISYEHVDSPALSSKSTSMIRRRPGKLSALAERTHTTTSYLDKSENPLVVMSSSVFGDHGRSPKINRETKNVIDIALATDSDIVILAGDEFRQFSYGKRRFIQELQQKAIASALNDPDVKVKFISIEVGEVTGEGITSLNQAANIAFFAPNNEVNALRFAQHISDQGTSIMINHTSELATQAVINPFQMKQAWADLALKQDVTLMAERPVSQLTKCWSL</sequence>
<dbReference type="SUPFAM" id="SSF55486">
    <property type="entry name" value="Metalloproteases ('zincins'), catalytic domain"/>
    <property type="match status" value="1"/>
</dbReference>
<dbReference type="EMBL" id="BSPW01000067">
    <property type="protein sequence ID" value="GLT19187.1"/>
    <property type="molecule type" value="Genomic_DNA"/>
</dbReference>
<evidence type="ECO:0000313" key="2">
    <source>
        <dbReference type="Proteomes" id="UP001157138"/>
    </source>
</evidence>
<gene>
    <name evidence="1" type="ORF">GCM10007938_29690</name>
</gene>
<dbReference type="Proteomes" id="UP001157138">
    <property type="component" value="Unassembled WGS sequence"/>
</dbReference>
<accession>A0ABQ6F1S9</accession>
<keyword evidence="2" id="KW-1185">Reference proteome</keyword>
<protein>
    <submittedName>
        <fullName evidence="1">Uncharacterized protein</fullName>
    </submittedName>
</protein>
<dbReference type="Gene3D" id="3.90.1240.10">
    <property type="entry name" value="Metalloproteases ('zincins'), catalytic domain like"/>
    <property type="match status" value="1"/>
</dbReference>
<comment type="caution">
    <text evidence="1">The sequence shown here is derived from an EMBL/GenBank/DDBJ whole genome shotgun (WGS) entry which is preliminary data.</text>
</comment>
<reference evidence="2" key="1">
    <citation type="journal article" date="2019" name="Int. J. Syst. Evol. Microbiol.">
        <title>The Global Catalogue of Microorganisms (GCM) 10K type strain sequencing project: providing services to taxonomists for standard genome sequencing and annotation.</title>
        <authorList>
            <consortium name="The Broad Institute Genomics Platform"/>
            <consortium name="The Broad Institute Genome Sequencing Center for Infectious Disease"/>
            <person name="Wu L."/>
            <person name="Ma J."/>
        </authorList>
    </citation>
    <scope>NUCLEOTIDE SEQUENCE [LARGE SCALE GENOMIC DNA]</scope>
    <source>
        <strain evidence="2">NBRC 108723</strain>
    </source>
</reference>
<proteinExistence type="predicted"/>